<protein>
    <recommendedName>
        <fullName evidence="2">TIL domain-containing protein</fullName>
    </recommendedName>
</protein>
<evidence type="ECO:0000256" key="1">
    <source>
        <dbReference type="SAM" id="SignalP"/>
    </source>
</evidence>
<dbReference type="EMBL" id="LR824535">
    <property type="protein sequence ID" value="CAH1644139.1"/>
    <property type="molecule type" value="Genomic_DNA"/>
</dbReference>
<keyword evidence="1" id="KW-0732">Signal</keyword>
<feature type="signal peptide" evidence="1">
    <location>
        <begin position="1"/>
        <end position="15"/>
    </location>
</feature>
<dbReference type="InterPro" id="IPR036084">
    <property type="entry name" value="Ser_inhib-like_sf"/>
</dbReference>
<dbReference type="CDD" id="cd19941">
    <property type="entry name" value="TIL"/>
    <property type="match status" value="1"/>
</dbReference>
<gene>
    <name evidence="3" type="ORF">SPLIT_LOCUS9493</name>
</gene>
<evidence type="ECO:0000313" key="4">
    <source>
        <dbReference type="Proteomes" id="UP001153321"/>
    </source>
</evidence>
<proteinExistence type="predicted"/>
<keyword evidence="4" id="KW-1185">Reference proteome</keyword>
<feature type="chain" id="PRO_5040442631" description="TIL domain-containing protein" evidence="1">
    <location>
        <begin position="16"/>
        <end position="169"/>
    </location>
</feature>
<accession>A0A9P0IAP9</accession>
<sequence>MFLILIICLLESGVAQDEFLYKPRLRNIECRANEVFECIFSCPPQPICNTRHDNVTCPTVKETCSHWCVCVPGYIRNTLGGDCIPESYCALQCSEFEEATNCKRVCLNETCAGIGGPKTCIERPCEPGCDCKPGFYREEERGPCMPLCECPEKRDSDECLNKTVNNKFW</sequence>
<dbReference type="Proteomes" id="UP001153321">
    <property type="component" value="Chromosome 4"/>
</dbReference>
<evidence type="ECO:0000259" key="2">
    <source>
        <dbReference type="Pfam" id="PF01826"/>
    </source>
</evidence>
<dbReference type="SUPFAM" id="SSF57567">
    <property type="entry name" value="Serine protease inhibitors"/>
    <property type="match status" value="1"/>
</dbReference>
<feature type="domain" description="TIL" evidence="2">
    <location>
        <begin position="93"/>
        <end position="150"/>
    </location>
</feature>
<evidence type="ECO:0000313" key="3">
    <source>
        <dbReference type="EMBL" id="CAH1644139.1"/>
    </source>
</evidence>
<reference evidence="3" key="1">
    <citation type="submission" date="2022-02" db="EMBL/GenBank/DDBJ databases">
        <authorList>
            <person name="King R."/>
        </authorList>
    </citation>
    <scope>NUCLEOTIDE SEQUENCE</scope>
</reference>
<organism evidence="3 4">
    <name type="scientific">Spodoptera littoralis</name>
    <name type="common">Egyptian cotton leafworm</name>
    <dbReference type="NCBI Taxonomy" id="7109"/>
    <lineage>
        <taxon>Eukaryota</taxon>
        <taxon>Metazoa</taxon>
        <taxon>Ecdysozoa</taxon>
        <taxon>Arthropoda</taxon>
        <taxon>Hexapoda</taxon>
        <taxon>Insecta</taxon>
        <taxon>Pterygota</taxon>
        <taxon>Neoptera</taxon>
        <taxon>Endopterygota</taxon>
        <taxon>Lepidoptera</taxon>
        <taxon>Glossata</taxon>
        <taxon>Ditrysia</taxon>
        <taxon>Noctuoidea</taxon>
        <taxon>Noctuidae</taxon>
        <taxon>Amphipyrinae</taxon>
        <taxon>Spodoptera</taxon>
    </lineage>
</organism>
<dbReference type="AlphaFoldDB" id="A0A9P0IAP9"/>
<dbReference type="InterPro" id="IPR002919">
    <property type="entry name" value="TIL_dom"/>
</dbReference>
<dbReference type="Pfam" id="PF01826">
    <property type="entry name" value="TIL"/>
    <property type="match status" value="1"/>
</dbReference>
<dbReference type="Gene3D" id="2.10.25.10">
    <property type="entry name" value="Laminin"/>
    <property type="match status" value="2"/>
</dbReference>
<name>A0A9P0IAP9_SPOLI</name>